<feature type="signal peptide" evidence="12">
    <location>
        <begin position="1"/>
        <end position="18"/>
    </location>
</feature>
<feature type="transmembrane region" description="Helical" evidence="11">
    <location>
        <begin position="736"/>
        <end position="761"/>
    </location>
</feature>
<dbReference type="GO" id="GO:0005912">
    <property type="term" value="C:adherens junction"/>
    <property type="evidence" value="ECO:0007669"/>
    <property type="project" value="TreeGrafter"/>
</dbReference>
<sequence length="816" mass="90403">MFLPIFVAFGLLLNFTQSLENQAIIIDHAVTGVLGEDVHLQCLYSGTQDITDSSWKHLDLRKQRAKMVAGFKSGKPFTNKDSFSSPASKTNLTVKVNLNSLDLEGEYSCVFSADEDEIMDRLFLKILARPSVSTHAEEEVLNGTHYQSIFCSASGAKPNASLHWDIRGSPPSEAIFSIHNTMSEFPNGTFSTLSMLRFPIHMNNESRVACVIQHPALAEPSTTVIQLPTFVSPNVTMEVALIEKEGKAFFEVLCTAKGGRPHPSITWIQPESADTSCSANLTTFESVSSSHCFPLDGHEGKNVTCIFGYQHLSAFERTVTLPTYYLNSLHLTNSSINVNHFNTSDLFILEEEDSDIRFRMEVLGNVPRYTINCSKDGKPLSKDVNVVVSDLMIKGPVGAIHAGQYQCQASYYRHTASLQFEIEVKPRVQVPAPIHVTLLTNTTWVNGLQYIEVKCMADNVSPGANITWDTRDCRSAFEPGNIVSGSQQEHSVVWNMARLSIYSYAGCTVICMVHHGGLEKPVQKSIHIPLIGPPRSYVRVALQKDTTHWAAVCEYESDGSIPNISWVISDTNTATPLTVNATKEGSKVLVTSIYKFELCQNEGKFLTCVIHNMYGEVKRGTIHVPNFFISSIVVLNKTIPLHGSHGKRADVYRVALKEHVSNQRILFRVNGNASACDIKCFRSNGLSAHTVGMALVFAQQVSERDAGLYTCRASWYNHNATITILVEVTSQEMQSMILILISLSSAVAITLILMVTLCIFCKKSEESHSSSQDWKKRESLAALMQDPRSPELKKARGQEYAELVHYSIVIDVKSTV</sequence>
<dbReference type="GO" id="GO:0043296">
    <property type="term" value="C:apical junction complex"/>
    <property type="evidence" value="ECO:0007669"/>
    <property type="project" value="TreeGrafter"/>
</dbReference>
<dbReference type="InterPro" id="IPR051427">
    <property type="entry name" value="Nectin/Nectin-like"/>
</dbReference>
<evidence type="ECO:0000256" key="9">
    <source>
        <dbReference type="ARBA" id="ARBA00023157"/>
    </source>
</evidence>
<dbReference type="AlphaFoldDB" id="A0A9D3NJ37"/>
<dbReference type="Proteomes" id="UP000824219">
    <property type="component" value="Linkage Group LG17"/>
</dbReference>
<evidence type="ECO:0000256" key="1">
    <source>
        <dbReference type="ARBA" id="ARBA00004167"/>
    </source>
</evidence>
<keyword evidence="9" id="KW-1015">Disulfide bond</keyword>
<comment type="caution">
    <text evidence="14">The sequence shown here is derived from an EMBL/GenBank/DDBJ whole genome shotgun (WGS) entry which is preliminary data.</text>
</comment>
<feature type="domain" description="Ig-like" evidence="13">
    <location>
        <begin position="130"/>
        <end position="226"/>
    </location>
</feature>
<evidence type="ECO:0000256" key="2">
    <source>
        <dbReference type="ARBA" id="ARBA00007810"/>
    </source>
</evidence>
<keyword evidence="6" id="KW-0130">Cell adhesion</keyword>
<evidence type="ECO:0000256" key="12">
    <source>
        <dbReference type="SAM" id="SignalP"/>
    </source>
</evidence>
<keyword evidence="4 12" id="KW-0732">Signal</keyword>
<reference evidence="14 15" key="1">
    <citation type="submission" date="2021-06" db="EMBL/GenBank/DDBJ databases">
        <title>Chromosome-level genome assembly of the red-tail catfish (Hemibagrus wyckioides).</title>
        <authorList>
            <person name="Shao F."/>
        </authorList>
    </citation>
    <scope>NUCLEOTIDE SEQUENCE [LARGE SCALE GENOMIC DNA]</scope>
    <source>
        <strain evidence="14">EC202008001</strain>
        <tissue evidence="14">Blood</tissue>
    </source>
</reference>
<dbReference type="PANTHER" id="PTHR23277:SF107">
    <property type="entry name" value="HEMICENTIN-1"/>
    <property type="match status" value="1"/>
</dbReference>
<evidence type="ECO:0000256" key="6">
    <source>
        <dbReference type="ARBA" id="ARBA00022889"/>
    </source>
</evidence>
<dbReference type="GO" id="GO:0007157">
    <property type="term" value="P:heterophilic cell-cell adhesion via plasma membrane cell adhesion molecules"/>
    <property type="evidence" value="ECO:0007669"/>
    <property type="project" value="TreeGrafter"/>
</dbReference>
<dbReference type="GO" id="GO:0007156">
    <property type="term" value="P:homophilic cell adhesion via plasma membrane adhesion molecules"/>
    <property type="evidence" value="ECO:0007669"/>
    <property type="project" value="TreeGrafter"/>
</dbReference>
<dbReference type="OrthoDB" id="8915289at2759"/>
<keyword evidence="3 11" id="KW-0812">Transmembrane</keyword>
<protein>
    <recommendedName>
        <fullName evidence="13">Ig-like domain-containing protein</fullName>
    </recommendedName>
</protein>
<dbReference type="GO" id="GO:0016020">
    <property type="term" value="C:membrane"/>
    <property type="evidence" value="ECO:0007669"/>
    <property type="project" value="UniProtKB-SubCell"/>
</dbReference>
<dbReference type="InterPro" id="IPR007110">
    <property type="entry name" value="Ig-like_dom"/>
</dbReference>
<proteinExistence type="inferred from homology"/>
<dbReference type="InterPro" id="IPR013162">
    <property type="entry name" value="CD80_C2-set"/>
</dbReference>
<dbReference type="Pfam" id="PF07686">
    <property type="entry name" value="V-set"/>
    <property type="match status" value="1"/>
</dbReference>
<feature type="domain" description="Ig-like" evidence="13">
    <location>
        <begin position="35"/>
        <end position="119"/>
    </location>
</feature>
<evidence type="ECO:0000256" key="3">
    <source>
        <dbReference type="ARBA" id="ARBA00022692"/>
    </source>
</evidence>
<feature type="domain" description="Ig-like" evidence="13">
    <location>
        <begin position="233"/>
        <end position="320"/>
    </location>
</feature>
<evidence type="ECO:0000256" key="11">
    <source>
        <dbReference type="SAM" id="Phobius"/>
    </source>
</evidence>
<comment type="subcellular location">
    <subcellularLocation>
        <location evidence="1">Membrane</location>
        <topology evidence="1">Single-pass membrane protein</topology>
    </subcellularLocation>
</comment>
<evidence type="ECO:0000256" key="8">
    <source>
        <dbReference type="ARBA" id="ARBA00023136"/>
    </source>
</evidence>
<dbReference type="InterPro" id="IPR013783">
    <property type="entry name" value="Ig-like_fold"/>
</dbReference>
<name>A0A9D3NJ37_9TELE</name>
<dbReference type="EMBL" id="JAHKSW010000017">
    <property type="protein sequence ID" value="KAG7322198.1"/>
    <property type="molecule type" value="Genomic_DNA"/>
</dbReference>
<dbReference type="InterPro" id="IPR036179">
    <property type="entry name" value="Ig-like_dom_sf"/>
</dbReference>
<dbReference type="PROSITE" id="PS50835">
    <property type="entry name" value="IG_LIKE"/>
    <property type="match status" value="4"/>
</dbReference>
<evidence type="ECO:0000259" key="13">
    <source>
        <dbReference type="PROSITE" id="PS50835"/>
    </source>
</evidence>
<evidence type="ECO:0000256" key="7">
    <source>
        <dbReference type="ARBA" id="ARBA00022989"/>
    </source>
</evidence>
<gene>
    <name evidence="14" type="ORF">KOW79_015056</name>
</gene>
<evidence type="ECO:0000256" key="4">
    <source>
        <dbReference type="ARBA" id="ARBA00022729"/>
    </source>
</evidence>
<comment type="similarity">
    <text evidence="2">Belongs to the nectin family.</text>
</comment>
<dbReference type="InterPro" id="IPR013106">
    <property type="entry name" value="Ig_V-set"/>
</dbReference>
<accession>A0A9D3NJ37</accession>
<keyword evidence="5" id="KW-0677">Repeat</keyword>
<feature type="chain" id="PRO_5039095212" description="Ig-like domain-containing protein" evidence="12">
    <location>
        <begin position="19"/>
        <end position="816"/>
    </location>
</feature>
<feature type="domain" description="Ig-like" evidence="13">
    <location>
        <begin position="426"/>
        <end position="527"/>
    </location>
</feature>
<dbReference type="Pfam" id="PF08205">
    <property type="entry name" value="C2-set_2"/>
    <property type="match status" value="2"/>
</dbReference>
<keyword evidence="7 11" id="KW-1133">Transmembrane helix</keyword>
<keyword evidence="10" id="KW-0325">Glycoprotein</keyword>
<dbReference type="Gene3D" id="2.60.40.10">
    <property type="entry name" value="Immunoglobulins"/>
    <property type="match status" value="4"/>
</dbReference>
<evidence type="ECO:0000313" key="15">
    <source>
        <dbReference type="Proteomes" id="UP000824219"/>
    </source>
</evidence>
<dbReference type="InterPro" id="IPR003599">
    <property type="entry name" value="Ig_sub"/>
</dbReference>
<evidence type="ECO:0000256" key="10">
    <source>
        <dbReference type="ARBA" id="ARBA00023180"/>
    </source>
</evidence>
<evidence type="ECO:0000256" key="5">
    <source>
        <dbReference type="ARBA" id="ARBA00022737"/>
    </source>
</evidence>
<evidence type="ECO:0000313" key="14">
    <source>
        <dbReference type="EMBL" id="KAG7322198.1"/>
    </source>
</evidence>
<dbReference type="SUPFAM" id="SSF48726">
    <property type="entry name" value="Immunoglobulin"/>
    <property type="match status" value="3"/>
</dbReference>
<dbReference type="PANTHER" id="PTHR23277">
    <property type="entry name" value="NECTIN-RELATED"/>
    <property type="match status" value="1"/>
</dbReference>
<dbReference type="SMART" id="SM00409">
    <property type="entry name" value="IG"/>
    <property type="match status" value="3"/>
</dbReference>
<keyword evidence="8 11" id="KW-0472">Membrane</keyword>
<organism evidence="14 15">
    <name type="scientific">Hemibagrus wyckioides</name>
    <dbReference type="NCBI Taxonomy" id="337641"/>
    <lineage>
        <taxon>Eukaryota</taxon>
        <taxon>Metazoa</taxon>
        <taxon>Chordata</taxon>
        <taxon>Craniata</taxon>
        <taxon>Vertebrata</taxon>
        <taxon>Euteleostomi</taxon>
        <taxon>Actinopterygii</taxon>
        <taxon>Neopterygii</taxon>
        <taxon>Teleostei</taxon>
        <taxon>Ostariophysi</taxon>
        <taxon>Siluriformes</taxon>
        <taxon>Bagridae</taxon>
        <taxon>Hemibagrus</taxon>
    </lineage>
</organism>
<keyword evidence="15" id="KW-1185">Reference proteome</keyword>